<feature type="region of interest" description="Disordered" evidence="1">
    <location>
        <begin position="1"/>
        <end position="54"/>
    </location>
</feature>
<evidence type="ECO:0000256" key="1">
    <source>
        <dbReference type="SAM" id="MobiDB-lite"/>
    </source>
</evidence>
<dbReference type="EMBL" id="CP009962">
    <property type="protein sequence ID" value="AIY40176.1"/>
    <property type="molecule type" value="Genomic_DNA"/>
</dbReference>
<evidence type="ECO:0000313" key="2">
    <source>
        <dbReference type="EMBL" id="AIY40176.1"/>
    </source>
</evidence>
<keyword evidence="3" id="KW-1185">Reference proteome</keyword>
<dbReference type="AlphaFoldDB" id="A0A0A1F6N5"/>
<proteinExistence type="predicted"/>
<protein>
    <submittedName>
        <fullName evidence="2">Uncharacterized protein</fullName>
    </submittedName>
</protein>
<gene>
    <name evidence="2" type="ORF">LT85_1018</name>
</gene>
<reference evidence="3" key="1">
    <citation type="journal article" date="2014" name="Soil Biol. Biochem.">
        <title>Structure and function of bacterial communities in ageing soils: Insights from the Mendocino ecological staircase.</title>
        <authorList>
            <person name="Uroz S."/>
            <person name="Tech J.J."/>
            <person name="Sawaya N.A."/>
            <person name="Frey-Klett P."/>
            <person name="Leveau J.H.J."/>
        </authorList>
    </citation>
    <scope>NUCLEOTIDE SEQUENCE [LARGE SCALE GENOMIC DNA]</scope>
    <source>
        <strain evidence="3">Cal35</strain>
    </source>
</reference>
<feature type="compositionally biased region" description="Basic and acidic residues" evidence="1">
    <location>
        <begin position="1"/>
        <end position="14"/>
    </location>
</feature>
<dbReference type="STRING" id="279058.LT85_1018"/>
<dbReference type="KEGG" id="care:LT85_1018"/>
<dbReference type="HOGENOM" id="CLU_3042291_0_0_4"/>
<organism evidence="2 3">
    <name type="scientific">Collimonas arenae</name>
    <dbReference type="NCBI Taxonomy" id="279058"/>
    <lineage>
        <taxon>Bacteria</taxon>
        <taxon>Pseudomonadati</taxon>
        <taxon>Pseudomonadota</taxon>
        <taxon>Betaproteobacteria</taxon>
        <taxon>Burkholderiales</taxon>
        <taxon>Oxalobacteraceae</taxon>
        <taxon>Collimonas</taxon>
    </lineage>
</organism>
<dbReference type="Proteomes" id="UP000030302">
    <property type="component" value="Chromosome"/>
</dbReference>
<name>A0A0A1F6N5_9BURK</name>
<accession>A0A0A1F6N5</accession>
<evidence type="ECO:0000313" key="3">
    <source>
        <dbReference type="Proteomes" id="UP000030302"/>
    </source>
</evidence>
<sequence>MGEVKKTDAKDSKVTKGIADNKGAPKESVISKTALKHKTPAQKMYPSLKTQDGD</sequence>